<gene>
    <name evidence="1" type="ORF">SGFS_095970</name>
</gene>
<proteinExistence type="predicted"/>
<evidence type="ECO:0000313" key="1">
    <source>
        <dbReference type="EMBL" id="BBC38303.1"/>
    </source>
</evidence>
<keyword evidence="2" id="KW-1185">Reference proteome</keyword>
<name>A0ABM7FJJ0_9ACTN</name>
<organism evidence="1 2">
    <name type="scientific">Streptomyces graminofaciens</name>
    <dbReference type="NCBI Taxonomy" id="68212"/>
    <lineage>
        <taxon>Bacteria</taxon>
        <taxon>Bacillati</taxon>
        <taxon>Actinomycetota</taxon>
        <taxon>Actinomycetes</taxon>
        <taxon>Kitasatosporales</taxon>
        <taxon>Streptomycetaceae</taxon>
        <taxon>Streptomyces</taxon>
    </lineage>
</organism>
<sequence>MICESGEGREIGFHQSVEAAELDAGVSIMPSAVRNSVRTISGLRLRDARRVLVITHVLGRGMAWCMGQTLGGRDQPRRLNPLTVVMAGTSNVTRIAFRGTRVNSPGQMT</sequence>
<reference evidence="1 2" key="1">
    <citation type="journal article" date="2010" name="ChemBioChem">
        <title>Cloning and characterization of the biosynthetic gene cluster of 16-membered macrolide antibiotic FD-891: involvement of a dual functional cytochrome P450 monooxygenase catalyzing epoxidation and hydroxylation.</title>
        <authorList>
            <person name="Kudo F."/>
            <person name="Motegi A."/>
            <person name="Mizoue K."/>
            <person name="Eguchi T."/>
        </authorList>
    </citation>
    <scope>NUCLEOTIDE SEQUENCE [LARGE SCALE GENOMIC DNA]</scope>
    <source>
        <strain evidence="1 2">A-8890</strain>
    </source>
</reference>
<accession>A0ABM7FJJ0</accession>
<protein>
    <submittedName>
        <fullName evidence="1">Uncharacterized protein</fullName>
    </submittedName>
</protein>
<dbReference type="EMBL" id="AP018448">
    <property type="protein sequence ID" value="BBC38303.1"/>
    <property type="molecule type" value="Genomic_DNA"/>
</dbReference>
<dbReference type="Proteomes" id="UP001321542">
    <property type="component" value="Chromosome"/>
</dbReference>
<reference evidence="1 2" key="2">
    <citation type="journal article" date="2023" name="ChemBioChem">
        <title>Acyltransferase Domain Exchange between Two Independent Type I Polyketide Synthases in the Same Producer Strain of Macrolide Antibiotics.</title>
        <authorList>
            <person name="Kudo F."/>
            <person name="Kishikawa K."/>
            <person name="Tsuboi K."/>
            <person name="Kido T."/>
            <person name="Usui T."/>
            <person name="Hashimoto J."/>
            <person name="Shin-Ya K."/>
            <person name="Miyanaga A."/>
            <person name="Eguchi T."/>
        </authorList>
    </citation>
    <scope>NUCLEOTIDE SEQUENCE [LARGE SCALE GENOMIC DNA]</scope>
    <source>
        <strain evidence="1 2">A-8890</strain>
    </source>
</reference>
<evidence type="ECO:0000313" key="2">
    <source>
        <dbReference type="Proteomes" id="UP001321542"/>
    </source>
</evidence>